<evidence type="ECO:0000313" key="2">
    <source>
        <dbReference type="Proteomes" id="UP000037510"/>
    </source>
</evidence>
<accession>A0A0L7KPE8</accession>
<dbReference type="EMBL" id="JTDY01007941">
    <property type="protein sequence ID" value="KOB64844.1"/>
    <property type="molecule type" value="Genomic_DNA"/>
</dbReference>
<organism evidence="1 2">
    <name type="scientific">Operophtera brumata</name>
    <name type="common">Winter moth</name>
    <name type="synonym">Phalaena brumata</name>
    <dbReference type="NCBI Taxonomy" id="104452"/>
    <lineage>
        <taxon>Eukaryota</taxon>
        <taxon>Metazoa</taxon>
        <taxon>Ecdysozoa</taxon>
        <taxon>Arthropoda</taxon>
        <taxon>Hexapoda</taxon>
        <taxon>Insecta</taxon>
        <taxon>Pterygota</taxon>
        <taxon>Neoptera</taxon>
        <taxon>Endopterygota</taxon>
        <taxon>Lepidoptera</taxon>
        <taxon>Glossata</taxon>
        <taxon>Ditrysia</taxon>
        <taxon>Geometroidea</taxon>
        <taxon>Geometridae</taxon>
        <taxon>Larentiinae</taxon>
        <taxon>Operophtera</taxon>
    </lineage>
</organism>
<reference evidence="1 2" key="1">
    <citation type="journal article" date="2015" name="Genome Biol. Evol.">
        <title>The genome of winter moth (Operophtera brumata) provides a genomic perspective on sexual dimorphism and phenology.</title>
        <authorList>
            <person name="Derks M.F."/>
            <person name="Smit S."/>
            <person name="Salis L."/>
            <person name="Schijlen E."/>
            <person name="Bossers A."/>
            <person name="Mateman C."/>
            <person name="Pijl A.S."/>
            <person name="de Ridder D."/>
            <person name="Groenen M.A."/>
            <person name="Visser M.E."/>
            <person name="Megens H.J."/>
        </authorList>
    </citation>
    <scope>NUCLEOTIDE SEQUENCE [LARGE SCALE GENOMIC DNA]</scope>
    <source>
        <strain evidence="1">WM2013NL</strain>
        <tissue evidence="1">Head and thorax</tissue>
    </source>
</reference>
<dbReference type="Proteomes" id="UP000037510">
    <property type="component" value="Unassembled WGS sequence"/>
</dbReference>
<keyword evidence="2" id="KW-1185">Reference proteome</keyword>
<protein>
    <submittedName>
        <fullName evidence="1">Uncharacterized protein</fullName>
    </submittedName>
</protein>
<dbReference type="AlphaFoldDB" id="A0A0L7KPE8"/>
<proteinExistence type="predicted"/>
<name>A0A0L7KPE8_OPEBR</name>
<comment type="caution">
    <text evidence="1">The sequence shown here is derived from an EMBL/GenBank/DDBJ whole genome shotgun (WGS) entry which is preliminary data.</text>
</comment>
<gene>
    <name evidence="1" type="ORF">OBRU01_23593</name>
</gene>
<sequence>MPTTFAEERKLMREFRQIRNFPSVTCDARLCIRDIVARWRGSTHESRIFNESTLKERFEAREFKGRLIRDTDWNHTFYTCIESTQSIGGAIQ</sequence>
<evidence type="ECO:0000313" key="1">
    <source>
        <dbReference type="EMBL" id="KOB64844.1"/>
    </source>
</evidence>